<accession>A0A6J7D518</accession>
<organism evidence="4">
    <name type="scientific">freshwater metagenome</name>
    <dbReference type="NCBI Taxonomy" id="449393"/>
    <lineage>
        <taxon>unclassified sequences</taxon>
        <taxon>metagenomes</taxon>
        <taxon>ecological metagenomes</taxon>
    </lineage>
</organism>
<evidence type="ECO:0000256" key="1">
    <source>
        <dbReference type="ARBA" id="ARBA00010838"/>
    </source>
</evidence>
<proteinExistence type="inferred from homology"/>
<keyword evidence="2" id="KW-0378">Hydrolase</keyword>
<dbReference type="Pfam" id="PF00232">
    <property type="entry name" value="Glyco_hydro_1"/>
    <property type="match status" value="2"/>
</dbReference>
<dbReference type="PANTHER" id="PTHR10353:SF209">
    <property type="entry name" value="GALACTOLIPID GALACTOSYLTRANSFERASE SFR2, CHLOROPLASTIC"/>
    <property type="match status" value="1"/>
</dbReference>
<dbReference type="PROSITE" id="PS00572">
    <property type="entry name" value="GLYCOSYL_HYDROL_F1_1"/>
    <property type="match status" value="1"/>
</dbReference>
<name>A0A6J7D518_9ZZZZ</name>
<evidence type="ECO:0000256" key="2">
    <source>
        <dbReference type="ARBA" id="ARBA00022801"/>
    </source>
</evidence>
<dbReference type="InterPro" id="IPR033132">
    <property type="entry name" value="GH_1_N_CS"/>
</dbReference>
<dbReference type="Gene3D" id="3.20.20.80">
    <property type="entry name" value="Glycosidases"/>
    <property type="match status" value="1"/>
</dbReference>
<keyword evidence="3" id="KW-0326">Glycosidase</keyword>
<dbReference type="EMBL" id="CAFBLU010000005">
    <property type="protein sequence ID" value="CAB4865526.1"/>
    <property type="molecule type" value="Genomic_DNA"/>
</dbReference>
<dbReference type="SUPFAM" id="SSF51445">
    <property type="entry name" value="(Trans)glycosidases"/>
    <property type="match status" value="1"/>
</dbReference>
<evidence type="ECO:0000313" key="4">
    <source>
        <dbReference type="EMBL" id="CAB4865526.1"/>
    </source>
</evidence>
<sequence length="550" mass="58625">MKIRSTAIATCTAITLLAVPSSAAAGASTTAHFPTGFTWGVAGAGFQTEMGGGDAYSDKNTDWWAWSHNAANIAAHRVSGDQPENGPGGWKTSFAADIANAKSIGMKSWRMGIEWSRIFPKTTSTVKIGSTVSTTNLKALDKLASKTAVAKYRAILTAARKAGLNPFITLNHFTLPLWAHDPIQARDTLATRAPDDPVPASLTKAGWLATSTVTEFRKYAAYMAWKFGDLVDWWSPINEPMVMAVNGYANVPGALSGNFPPGAYCYRCAVKVSENLAAANAVAYDEVHSKDTKDADKDGKKSKVGVVQNMIHFVASDPTNAVDVAAVIHADKLFNRLSLDAMINGTVDHNANGQIDAGETDTKLANKADFLGVNYYFRGRVTGTGFPLSRAIPILDFAPRTAYAWALNPTGEPCPTLCSDFGSEIDTDGFGAVLREAATYGKPLLITENGMADSSDAHRPGYLVSHLAQVQQLAAEKPNGVSVLGYYEWSLTDNYEWSAGFLPKFGLYSFNSSTLARTARGSAAVFGSIAKANAISGPLLDQYVNTSPSS</sequence>
<protein>
    <submittedName>
        <fullName evidence="4">Unannotated protein</fullName>
    </submittedName>
</protein>
<dbReference type="AlphaFoldDB" id="A0A6J7D518"/>
<reference evidence="4" key="1">
    <citation type="submission" date="2020-05" db="EMBL/GenBank/DDBJ databases">
        <authorList>
            <person name="Chiriac C."/>
            <person name="Salcher M."/>
            <person name="Ghai R."/>
            <person name="Kavagutti S V."/>
        </authorList>
    </citation>
    <scope>NUCLEOTIDE SEQUENCE</scope>
</reference>
<dbReference type="PANTHER" id="PTHR10353">
    <property type="entry name" value="GLYCOSYL HYDROLASE"/>
    <property type="match status" value="1"/>
</dbReference>
<dbReference type="GO" id="GO:0005975">
    <property type="term" value="P:carbohydrate metabolic process"/>
    <property type="evidence" value="ECO:0007669"/>
    <property type="project" value="InterPro"/>
</dbReference>
<dbReference type="PROSITE" id="PS00653">
    <property type="entry name" value="GLYCOSYL_HYDROL_F1_2"/>
    <property type="match status" value="1"/>
</dbReference>
<dbReference type="PRINTS" id="PR00131">
    <property type="entry name" value="GLHYDRLASE1"/>
</dbReference>
<dbReference type="InterPro" id="IPR017853">
    <property type="entry name" value="GH"/>
</dbReference>
<evidence type="ECO:0000256" key="3">
    <source>
        <dbReference type="ARBA" id="ARBA00023295"/>
    </source>
</evidence>
<comment type="similarity">
    <text evidence="1">Belongs to the glycosyl hydrolase 1 family.</text>
</comment>
<dbReference type="GO" id="GO:0008422">
    <property type="term" value="F:beta-glucosidase activity"/>
    <property type="evidence" value="ECO:0007669"/>
    <property type="project" value="TreeGrafter"/>
</dbReference>
<dbReference type="InterPro" id="IPR001360">
    <property type="entry name" value="Glyco_hydro_1"/>
</dbReference>
<dbReference type="InterPro" id="IPR018120">
    <property type="entry name" value="Glyco_hydro_1_AS"/>
</dbReference>
<gene>
    <name evidence="4" type="ORF">UFOPK3444_00427</name>
</gene>